<feature type="compositionally biased region" description="Polar residues" evidence="2">
    <location>
        <begin position="97"/>
        <end position="109"/>
    </location>
</feature>
<reference evidence="4" key="1">
    <citation type="submission" date="2016-03" db="EMBL/GenBank/DDBJ databases">
        <authorList>
            <person name="Ploux O."/>
        </authorList>
    </citation>
    <scope>NUCLEOTIDE SEQUENCE [LARGE SCALE GENOMIC DNA]</scope>
    <source>
        <strain evidence="4">UK7</strain>
    </source>
</reference>
<comment type="caution">
    <text evidence="3">The sequence shown here is derived from an EMBL/GenBank/DDBJ whole genome shotgun (WGS) entry which is preliminary data.</text>
</comment>
<protein>
    <submittedName>
        <fullName evidence="3">Uncharacterized protein</fullName>
    </submittedName>
</protein>
<feature type="coiled-coil region" evidence="1">
    <location>
        <begin position="348"/>
        <end position="375"/>
    </location>
</feature>
<proteinExistence type="predicted"/>
<evidence type="ECO:0000256" key="1">
    <source>
        <dbReference type="SAM" id="Coils"/>
    </source>
</evidence>
<feature type="region of interest" description="Disordered" evidence="2">
    <location>
        <begin position="82"/>
        <end position="120"/>
    </location>
</feature>
<feature type="coiled-coil region" evidence="1">
    <location>
        <begin position="268"/>
        <end position="295"/>
    </location>
</feature>
<gene>
    <name evidence="3" type="ORF">RCO7_09697</name>
</gene>
<organism evidence="3 4">
    <name type="scientific">Rhynchosporium graminicola</name>
    <dbReference type="NCBI Taxonomy" id="2792576"/>
    <lineage>
        <taxon>Eukaryota</taxon>
        <taxon>Fungi</taxon>
        <taxon>Dikarya</taxon>
        <taxon>Ascomycota</taxon>
        <taxon>Pezizomycotina</taxon>
        <taxon>Leotiomycetes</taxon>
        <taxon>Helotiales</taxon>
        <taxon>Ploettnerulaceae</taxon>
        <taxon>Rhynchosporium</taxon>
    </lineage>
</organism>
<keyword evidence="1" id="KW-0175">Coiled coil</keyword>
<dbReference type="AlphaFoldDB" id="A0A1E1L9I6"/>
<dbReference type="InParanoid" id="A0A1E1L9I6"/>
<dbReference type="EMBL" id="FJUW01000041">
    <property type="protein sequence ID" value="CZT07147.1"/>
    <property type="molecule type" value="Genomic_DNA"/>
</dbReference>
<dbReference type="Proteomes" id="UP000178129">
    <property type="component" value="Unassembled WGS sequence"/>
</dbReference>
<evidence type="ECO:0000313" key="4">
    <source>
        <dbReference type="Proteomes" id="UP000178129"/>
    </source>
</evidence>
<sequence>MQSQQVTTPPVGHSKLLRRIRGSSALQSRAKREAITLITSAVPTSSRISSPRLSHDCTVLNLSSHVLQATIASPALPHPLQVGRSASRAESSVVSPTLPQGDQHTQGESSLIRRQHSRSPHNRKAYVLDGLIYNSELTGNSLPIPRLTNVLSKPPRLYPKTHRSLRSRAKSLTRRLMFHNGSPVVQKPLIISSPINPVLKDTTGGDLKMVRHSALVVEDRLSPFEAAGVAERYEIRAGWEANGVTDPLRSDGLVPQAIRLQSSTVSRLNDANVKIYRLEQKLIAIEEKNASLKEAHQREFAQLKGKFLQVKNQEMERADRFKVKCKDLEAVVRSRESLQRSSFAQGQVIILKAKIKELEANLIKAQVLVDQQSAAIRHNEMSYEIEKQMRVAKSATRKSGPVMPAERLSWGAEQDTRVGSSQQEIFEETIDYEALSEEWNETAAQQASDAAGPSRVDTMSSTSVEADNPVVASRITDVMLQAGNEIYKYVSENSTFDHRQQFPEFCASQSDDIVSDLSTVSSAEDISELSSSSKALQDFSATKQTGTSWLDGPENDDEYSESGDDNNEADIYQLPSLSASILTLQNPPSPYLSPFAPTISELALINGNYSQHRQYSSRQHEDIFHFEDSRIEAAPTVQPVVRISPNSGTVQDMETLDMETLCDENVEDGDEDLLQKLQMWELWYNSLDDDPSGS</sequence>
<evidence type="ECO:0000256" key="2">
    <source>
        <dbReference type="SAM" id="MobiDB-lite"/>
    </source>
</evidence>
<feature type="region of interest" description="Disordered" evidence="2">
    <location>
        <begin position="542"/>
        <end position="569"/>
    </location>
</feature>
<feature type="compositionally biased region" description="Acidic residues" evidence="2">
    <location>
        <begin position="553"/>
        <end position="568"/>
    </location>
</feature>
<evidence type="ECO:0000313" key="3">
    <source>
        <dbReference type="EMBL" id="CZT07147.1"/>
    </source>
</evidence>
<keyword evidence="4" id="KW-1185">Reference proteome</keyword>
<feature type="compositionally biased region" description="Low complexity" evidence="2">
    <location>
        <begin position="84"/>
        <end position="95"/>
    </location>
</feature>
<accession>A0A1E1L9I6</accession>
<name>A0A1E1L9I6_9HELO</name>